<keyword evidence="2" id="KW-1185">Reference proteome</keyword>
<dbReference type="EMBL" id="FWPT01000001">
    <property type="protein sequence ID" value="SMA33245.1"/>
    <property type="molecule type" value="Genomic_DNA"/>
</dbReference>
<dbReference type="Proteomes" id="UP000196573">
    <property type="component" value="Unassembled WGS sequence"/>
</dbReference>
<name>A0A1X7AEG9_9GAMM</name>
<evidence type="ECO:0000313" key="2">
    <source>
        <dbReference type="Proteomes" id="UP000196573"/>
    </source>
</evidence>
<proteinExistence type="predicted"/>
<protein>
    <submittedName>
        <fullName evidence="1">Uncharacterized protein</fullName>
    </submittedName>
</protein>
<dbReference type="AlphaFoldDB" id="A0A1X7AEG9"/>
<organism evidence="1 2">
    <name type="scientific">Parendozoicomonas haliclonae</name>
    <dbReference type="NCBI Taxonomy" id="1960125"/>
    <lineage>
        <taxon>Bacteria</taxon>
        <taxon>Pseudomonadati</taxon>
        <taxon>Pseudomonadota</taxon>
        <taxon>Gammaproteobacteria</taxon>
        <taxon>Oceanospirillales</taxon>
        <taxon>Endozoicomonadaceae</taxon>
        <taxon>Parendozoicomonas</taxon>
    </lineage>
</organism>
<reference evidence="1 2" key="1">
    <citation type="submission" date="2017-03" db="EMBL/GenBank/DDBJ databases">
        <authorList>
            <person name="Afonso C.L."/>
            <person name="Miller P.J."/>
            <person name="Scott M.A."/>
            <person name="Spackman E."/>
            <person name="Goraichik I."/>
            <person name="Dimitrov K.M."/>
            <person name="Suarez D.L."/>
            <person name="Swayne D.E."/>
        </authorList>
    </citation>
    <scope>NUCLEOTIDE SEQUENCE [LARGE SCALE GENOMIC DNA]</scope>
    <source>
        <strain evidence="1">SB41UT1</strain>
    </source>
</reference>
<sequence length="210" mass="23127">MTSVPDGWAEFNDTTTIIRGHMAAATGTFSGSFATNNANAVREINLKDGCVSSWYQFTPTNKRDFTFTIPGSPFAMIQEIVIPITFHWVGDDTPIAYQGSDTVRKVGVELYKNGSKLFTGVTGSKFAALIKDMSGVDYISNNRTLDEASFCRFVFSAAPNTPTTFRFRTIGYQSRGTKKRLRDGDVVLNTVLNNDYAEISSKILVGVWKG</sequence>
<dbReference type="OrthoDB" id="10002716at2"/>
<accession>A0A1X7AEG9</accession>
<gene>
    <name evidence="1" type="ORF">EHSB41UT_00245</name>
</gene>
<dbReference type="RefSeq" id="WP_087106093.1">
    <property type="nucleotide sequence ID" value="NZ_CBCSCN010000019.1"/>
</dbReference>
<evidence type="ECO:0000313" key="1">
    <source>
        <dbReference type="EMBL" id="SMA33245.1"/>
    </source>
</evidence>